<keyword evidence="1" id="KW-1133">Transmembrane helix</keyword>
<protein>
    <submittedName>
        <fullName evidence="2">Uncharacterized protein</fullName>
    </submittedName>
</protein>
<keyword evidence="1" id="KW-0812">Transmembrane</keyword>
<name>C6TIM1_SOYBN</name>
<reference evidence="2" key="1">
    <citation type="submission" date="2009-08" db="EMBL/GenBank/DDBJ databases">
        <authorList>
            <person name="Cheung F."/>
            <person name="Xiao Y."/>
            <person name="Chan A."/>
            <person name="Moskal W."/>
            <person name="Town C.D."/>
        </authorList>
    </citation>
    <scope>NUCLEOTIDE SEQUENCE</scope>
</reference>
<dbReference type="EMBL" id="BT097508">
    <property type="protein sequence ID" value="ACU22761.1"/>
    <property type="molecule type" value="mRNA"/>
</dbReference>
<accession>C6TIM1</accession>
<organism evidence="2">
    <name type="scientific">Glycine max</name>
    <name type="common">Soybean</name>
    <name type="synonym">Glycine hispida</name>
    <dbReference type="NCBI Taxonomy" id="3847"/>
    <lineage>
        <taxon>Eukaryota</taxon>
        <taxon>Viridiplantae</taxon>
        <taxon>Streptophyta</taxon>
        <taxon>Embryophyta</taxon>
        <taxon>Tracheophyta</taxon>
        <taxon>Spermatophyta</taxon>
        <taxon>Magnoliopsida</taxon>
        <taxon>eudicotyledons</taxon>
        <taxon>Gunneridae</taxon>
        <taxon>Pentapetalae</taxon>
        <taxon>rosids</taxon>
        <taxon>fabids</taxon>
        <taxon>Fabales</taxon>
        <taxon>Fabaceae</taxon>
        <taxon>Papilionoideae</taxon>
        <taxon>50 kb inversion clade</taxon>
        <taxon>NPAAA clade</taxon>
        <taxon>indigoferoid/millettioid clade</taxon>
        <taxon>Phaseoleae</taxon>
        <taxon>Glycine</taxon>
        <taxon>Glycine subgen. Soja</taxon>
    </lineage>
</organism>
<evidence type="ECO:0000256" key="1">
    <source>
        <dbReference type="SAM" id="Phobius"/>
    </source>
</evidence>
<dbReference type="AlphaFoldDB" id="C6TIM1"/>
<feature type="transmembrane region" description="Helical" evidence="1">
    <location>
        <begin position="33"/>
        <end position="51"/>
    </location>
</feature>
<proteinExistence type="evidence at transcript level"/>
<sequence length="54" mass="6320">MHESFSFILTKIACTYIQPIICKILQAKISTHVYLYILYGFVIYITFTNNGQQE</sequence>
<keyword evidence="1" id="KW-0472">Membrane</keyword>
<evidence type="ECO:0000313" key="2">
    <source>
        <dbReference type="EMBL" id="ACU22761.1"/>
    </source>
</evidence>